<accession>A0A9D9HRL6</accession>
<dbReference type="EMBL" id="JADIMM010000117">
    <property type="protein sequence ID" value="MBO8458573.1"/>
    <property type="molecule type" value="Genomic_DNA"/>
</dbReference>
<feature type="domain" description="Starch synthase catalytic" evidence="5">
    <location>
        <begin position="9"/>
        <end position="248"/>
    </location>
</feature>
<dbReference type="GO" id="GO:0009011">
    <property type="term" value="F:alpha-1,4-glucan glucosyltransferase (ADP-glucose donor) activity"/>
    <property type="evidence" value="ECO:0007669"/>
    <property type="project" value="UniProtKB-EC"/>
</dbReference>
<keyword evidence="3" id="KW-0328">Glycosyltransferase</keyword>
<dbReference type="Proteomes" id="UP000823638">
    <property type="component" value="Unassembled WGS sequence"/>
</dbReference>
<keyword evidence="4" id="KW-0808">Transferase</keyword>
<dbReference type="Pfam" id="PF13692">
    <property type="entry name" value="Glyco_trans_1_4"/>
    <property type="match status" value="1"/>
</dbReference>
<organism evidence="6 7">
    <name type="scientific">Candidatus Gallitreponema excrementavium</name>
    <dbReference type="NCBI Taxonomy" id="2840840"/>
    <lineage>
        <taxon>Bacteria</taxon>
        <taxon>Pseudomonadati</taxon>
        <taxon>Spirochaetota</taxon>
        <taxon>Spirochaetia</taxon>
        <taxon>Spirochaetales</taxon>
        <taxon>Candidatus Gallitreponema</taxon>
    </lineage>
</organism>
<dbReference type="InterPro" id="IPR013534">
    <property type="entry name" value="Starch_synth_cat_dom"/>
</dbReference>
<evidence type="ECO:0000259" key="5">
    <source>
        <dbReference type="Pfam" id="PF08323"/>
    </source>
</evidence>
<dbReference type="PANTHER" id="PTHR45825:SF11">
    <property type="entry name" value="ALPHA AMYLASE DOMAIN-CONTAINING PROTEIN"/>
    <property type="match status" value="1"/>
</dbReference>
<dbReference type="Gene3D" id="3.40.50.2000">
    <property type="entry name" value="Glycogen Phosphorylase B"/>
    <property type="match status" value="2"/>
</dbReference>
<sequence>MSLVTPRCVWQITREYAGLAEAGGVKNVVCSLSEVLASKGIKVSVVIPFYGFMKSLNALNDIRYLFSGEIESGGEKYKTGFYKKIINSVEIILVDSEVFLEKNGVYTYTEEDELQNPENIRGTGFKDEALVDVIHQKAVVLYQNLSGERPDIIQCHDGCTAFIPALFHYDKNPGEEKCSFIVTIHNAGPGYLHTVKGVEKATVLTGLPEEVIKKGSVKDVVYPYLVSIPYCNFSTVSPWYGKELRKRHNPYSREISKFFFKKRVAVTGILNGLDYSRYVPGNKEISLLPFSFSPQNSDFDGKYKCRDYLLNLISSPERDSLIPSGIKCFGSMEKSQDSVYFVYHGRIAYQKGLDNLIKIVPGVVRKNAGARFIIVGQGDSTLENENIKLAEKFPGKFVYFKGYERGFVRLVLAAGDFLILPSRFEPCGLEDLIGKIYGTIPIASASGGLNKIKDGKSGFLVKNYKSWRSFAGKMLSCAKWMKGNPEDVKKMMKYSSIEVFEEYSWNTIVTDCYLPYYSEILKKRGETSVSDLHKTYR</sequence>
<protein>
    <recommendedName>
        <fullName evidence="2">starch synthase</fullName>
        <ecNumber evidence="2">2.4.1.21</ecNumber>
    </recommendedName>
</protein>
<evidence type="ECO:0000256" key="4">
    <source>
        <dbReference type="ARBA" id="ARBA00022679"/>
    </source>
</evidence>
<comment type="caution">
    <text evidence="6">The sequence shown here is derived from an EMBL/GenBank/DDBJ whole genome shotgun (WGS) entry which is preliminary data.</text>
</comment>
<gene>
    <name evidence="6" type="ORF">IAA81_10195</name>
</gene>
<dbReference type="AlphaFoldDB" id="A0A9D9HRL6"/>
<reference evidence="6" key="1">
    <citation type="submission" date="2020-10" db="EMBL/GenBank/DDBJ databases">
        <authorList>
            <person name="Gilroy R."/>
        </authorList>
    </citation>
    <scope>NUCLEOTIDE SEQUENCE</scope>
    <source>
        <strain evidence="6">10532</strain>
    </source>
</reference>
<dbReference type="Pfam" id="PF08323">
    <property type="entry name" value="Glyco_transf_5"/>
    <property type="match status" value="1"/>
</dbReference>
<evidence type="ECO:0000256" key="1">
    <source>
        <dbReference type="ARBA" id="ARBA00001478"/>
    </source>
</evidence>
<evidence type="ECO:0000313" key="7">
    <source>
        <dbReference type="Proteomes" id="UP000823638"/>
    </source>
</evidence>
<evidence type="ECO:0000313" key="6">
    <source>
        <dbReference type="EMBL" id="MBO8458573.1"/>
    </source>
</evidence>
<comment type="catalytic activity">
    <reaction evidence="1">
        <text>[(1-&gt;4)-alpha-D-glucosyl](n) + ADP-alpha-D-glucose = [(1-&gt;4)-alpha-D-glucosyl](n+1) + ADP + H(+)</text>
        <dbReference type="Rhea" id="RHEA:18189"/>
        <dbReference type="Rhea" id="RHEA-COMP:9584"/>
        <dbReference type="Rhea" id="RHEA-COMP:9587"/>
        <dbReference type="ChEBI" id="CHEBI:15378"/>
        <dbReference type="ChEBI" id="CHEBI:15444"/>
        <dbReference type="ChEBI" id="CHEBI:57498"/>
        <dbReference type="ChEBI" id="CHEBI:456216"/>
        <dbReference type="EC" id="2.4.1.21"/>
    </reaction>
</comment>
<evidence type="ECO:0000256" key="2">
    <source>
        <dbReference type="ARBA" id="ARBA00012588"/>
    </source>
</evidence>
<evidence type="ECO:0000256" key="3">
    <source>
        <dbReference type="ARBA" id="ARBA00022676"/>
    </source>
</evidence>
<dbReference type="SUPFAM" id="SSF53756">
    <property type="entry name" value="UDP-Glycosyltransferase/glycogen phosphorylase"/>
    <property type="match status" value="1"/>
</dbReference>
<name>A0A9D9HRL6_9SPIR</name>
<reference evidence="6" key="2">
    <citation type="journal article" date="2021" name="PeerJ">
        <title>Extensive microbial diversity within the chicken gut microbiome revealed by metagenomics and culture.</title>
        <authorList>
            <person name="Gilroy R."/>
            <person name="Ravi A."/>
            <person name="Getino M."/>
            <person name="Pursley I."/>
            <person name="Horton D.L."/>
            <person name="Alikhan N.F."/>
            <person name="Baker D."/>
            <person name="Gharbi K."/>
            <person name="Hall N."/>
            <person name="Watson M."/>
            <person name="Adriaenssens E.M."/>
            <person name="Foster-Nyarko E."/>
            <person name="Jarju S."/>
            <person name="Secka A."/>
            <person name="Antonio M."/>
            <person name="Oren A."/>
            <person name="Chaudhuri R.R."/>
            <person name="La Ragione R."/>
            <person name="Hildebrand F."/>
            <person name="Pallen M.J."/>
        </authorList>
    </citation>
    <scope>NUCLEOTIDE SEQUENCE</scope>
    <source>
        <strain evidence="6">10532</strain>
    </source>
</reference>
<proteinExistence type="predicted"/>
<dbReference type="EC" id="2.4.1.21" evidence="2"/>
<dbReference type="PANTHER" id="PTHR45825">
    <property type="entry name" value="GRANULE-BOUND STARCH SYNTHASE 1, CHLOROPLASTIC/AMYLOPLASTIC"/>
    <property type="match status" value="1"/>
</dbReference>